<evidence type="ECO:0000256" key="2">
    <source>
        <dbReference type="SAM" id="Phobius"/>
    </source>
</evidence>
<reference evidence="4" key="1">
    <citation type="submission" date="2016-10" db="EMBL/GenBank/DDBJ databases">
        <authorList>
            <person name="Varghese N."/>
            <person name="Submissions S."/>
        </authorList>
    </citation>
    <scope>NUCLEOTIDE SEQUENCE [LARGE SCALE GENOMIC DNA]</scope>
    <source>
        <strain evidence="4">CGMCC 4.7047</strain>
    </source>
</reference>
<keyword evidence="2" id="KW-1133">Transmembrane helix</keyword>
<evidence type="ECO:0000313" key="3">
    <source>
        <dbReference type="EMBL" id="SFS83847.1"/>
    </source>
</evidence>
<feature type="region of interest" description="Disordered" evidence="1">
    <location>
        <begin position="204"/>
        <end position="383"/>
    </location>
</feature>
<organism evidence="3 4">
    <name type="scientific">Streptomyces harbinensis</name>
    <dbReference type="NCBI Taxonomy" id="1176198"/>
    <lineage>
        <taxon>Bacteria</taxon>
        <taxon>Bacillati</taxon>
        <taxon>Actinomycetota</taxon>
        <taxon>Actinomycetes</taxon>
        <taxon>Kitasatosporales</taxon>
        <taxon>Streptomycetaceae</taxon>
        <taxon>Streptomyces</taxon>
    </lineage>
</organism>
<protein>
    <recommendedName>
        <fullName evidence="5">Transmembrane protein</fullName>
    </recommendedName>
</protein>
<sequence>MNSAHDVLPEDRAEFERVLDEALRSARLGNGAGGTDAVRRVRRAALEARPQLTAAAGDEYHRYVRLREQLRAGAGQPDGRERSGGGNLTVVSVLIPVLAGIAAVVFLLVGYVMGLSDNEAGVARSMRDIGWLFALFAAFGLLLAVAGLVITAARNGSASAIRAGEQDAGRGRLAGDVAEAREDWRRALVERGIAPYLRQAVALHASGGDGDRDRDRDRDGGGEARGTASGRVAPQRRFSSPEFSSPTGGAPRTTPRVGHPEYSRPEFSSPEFSTQRGEEPAPAKGYAAPDYASPERSGGASRGYSTGRYTAGDFAAGDYTSGDYARPGFDSSSSSGGEGEGEDRGGERPAKGYAAPDFGSPDYAGPRRKDDAAGPAGGEENRP</sequence>
<dbReference type="AlphaFoldDB" id="A0A1I6T4E0"/>
<keyword evidence="2" id="KW-0812">Transmembrane</keyword>
<feature type="transmembrane region" description="Helical" evidence="2">
    <location>
        <begin position="88"/>
        <end position="109"/>
    </location>
</feature>
<gene>
    <name evidence="3" type="ORF">SAMN05444716_104366</name>
</gene>
<feature type="transmembrane region" description="Helical" evidence="2">
    <location>
        <begin position="129"/>
        <end position="153"/>
    </location>
</feature>
<accession>A0A1I6T4E0</accession>
<dbReference type="STRING" id="1176198.SAMN05444716_104366"/>
<proteinExistence type="predicted"/>
<dbReference type="EMBL" id="FPAB01000004">
    <property type="protein sequence ID" value="SFS83847.1"/>
    <property type="molecule type" value="Genomic_DNA"/>
</dbReference>
<dbReference type="Proteomes" id="UP000198873">
    <property type="component" value="Unassembled WGS sequence"/>
</dbReference>
<feature type="compositionally biased region" description="Basic and acidic residues" evidence="1">
    <location>
        <begin position="209"/>
        <end position="222"/>
    </location>
</feature>
<keyword evidence="4" id="KW-1185">Reference proteome</keyword>
<keyword evidence="2" id="KW-0472">Membrane</keyword>
<evidence type="ECO:0000256" key="1">
    <source>
        <dbReference type="SAM" id="MobiDB-lite"/>
    </source>
</evidence>
<evidence type="ECO:0008006" key="5">
    <source>
        <dbReference type="Google" id="ProtNLM"/>
    </source>
</evidence>
<evidence type="ECO:0000313" key="4">
    <source>
        <dbReference type="Proteomes" id="UP000198873"/>
    </source>
</evidence>
<feature type="compositionally biased region" description="Polar residues" evidence="1">
    <location>
        <begin position="237"/>
        <end position="247"/>
    </location>
</feature>
<name>A0A1I6T4E0_9ACTN</name>